<feature type="coiled-coil region" evidence="1">
    <location>
        <begin position="26"/>
        <end position="53"/>
    </location>
</feature>
<evidence type="ECO:0000313" key="3">
    <source>
        <dbReference type="Proteomes" id="UP000320762"/>
    </source>
</evidence>
<name>A0A550BZM0_9AGAR</name>
<sequence length="241" mass="26921">MSASPPSSPTPVGTPAKVYTSLTIEREGVRVRREDLQKKLDRLKAASHGLTRRNASTGLRVETLEDLDVPEPVKTAVRRLERVLTGTSIDVVKAAQQSLQVLADRLRDDGKVDAGVLSAAISLLDKRVTPLLTHINKQRHTIRELMDTVDQSLPLDRELKTREPRRQLKRAEEERDRAQATLLAAGGHIAAARDDAFAHVQAHAAVQEKEALEIRLVNVQGQLNVALEHELARRRRIHSRW</sequence>
<comment type="caution">
    <text evidence="2">The sequence shown here is derived from an EMBL/GenBank/DDBJ whole genome shotgun (WGS) entry which is preliminary data.</text>
</comment>
<evidence type="ECO:0000256" key="1">
    <source>
        <dbReference type="SAM" id="Coils"/>
    </source>
</evidence>
<keyword evidence="1" id="KW-0175">Coiled coil</keyword>
<gene>
    <name evidence="2" type="ORF">BD626DRAFT_573981</name>
</gene>
<organism evidence="2 3">
    <name type="scientific">Schizophyllum amplum</name>
    <dbReference type="NCBI Taxonomy" id="97359"/>
    <lineage>
        <taxon>Eukaryota</taxon>
        <taxon>Fungi</taxon>
        <taxon>Dikarya</taxon>
        <taxon>Basidiomycota</taxon>
        <taxon>Agaricomycotina</taxon>
        <taxon>Agaricomycetes</taxon>
        <taxon>Agaricomycetidae</taxon>
        <taxon>Agaricales</taxon>
        <taxon>Schizophyllaceae</taxon>
        <taxon>Schizophyllum</taxon>
    </lineage>
</organism>
<accession>A0A550BZM0</accession>
<evidence type="ECO:0000313" key="2">
    <source>
        <dbReference type="EMBL" id="TRM57995.1"/>
    </source>
</evidence>
<dbReference type="Proteomes" id="UP000320762">
    <property type="component" value="Unassembled WGS sequence"/>
</dbReference>
<dbReference type="AlphaFoldDB" id="A0A550BZM0"/>
<keyword evidence="3" id="KW-1185">Reference proteome</keyword>
<protein>
    <submittedName>
        <fullName evidence="2">Uncharacterized protein</fullName>
    </submittedName>
</protein>
<dbReference type="EMBL" id="VDMD01000040">
    <property type="protein sequence ID" value="TRM57995.1"/>
    <property type="molecule type" value="Genomic_DNA"/>
</dbReference>
<reference evidence="2 3" key="1">
    <citation type="journal article" date="2019" name="New Phytol.">
        <title>Comparative genomics reveals unique wood-decay strategies and fruiting body development in the Schizophyllaceae.</title>
        <authorList>
            <person name="Almasi E."/>
            <person name="Sahu N."/>
            <person name="Krizsan K."/>
            <person name="Balint B."/>
            <person name="Kovacs G.M."/>
            <person name="Kiss B."/>
            <person name="Cseklye J."/>
            <person name="Drula E."/>
            <person name="Henrissat B."/>
            <person name="Nagy I."/>
            <person name="Chovatia M."/>
            <person name="Adam C."/>
            <person name="LaButti K."/>
            <person name="Lipzen A."/>
            <person name="Riley R."/>
            <person name="Grigoriev I.V."/>
            <person name="Nagy L.G."/>
        </authorList>
    </citation>
    <scope>NUCLEOTIDE SEQUENCE [LARGE SCALE GENOMIC DNA]</scope>
    <source>
        <strain evidence="2 3">NL-1724</strain>
    </source>
</reference>
<dbReference type="STRING" id="97359.A0A550BZM0"/>
<proteinExistence type="predicted"/>